<protein>
    <recommendedName>
        <fullName evidence="1">DUF7792 domain-containing protein</fullName>
    </recommendedName>
</protein>
<dbReference type="SUPFAM" id="SSF48371">
    <property type="entry name" value="ARM repeat"/>
    <property type="match status" value="1"/>
</dbReference>
<dbReference type="OrthoDB" id="1709031at2759"/>
<dbReference type="PANTHER" id="PTHR46168">
    <property type="entry name" value="ARMADILLO REPEAT ONLY 4"/>
    <property type="match status" value="1"/>
</dbReference>
<proteinExistence type="predicted"/>
<dbReference type="Proteomes" id="UP000242715">
    <property type="component" value="Unassembled WGS sequence"/>
</dbReference>
<accession>A0A2Z6MCR1</accession>
<organism evidence="2 3">
    <name type="scientific">Trifolium subterraneum</name>
    <name type="common">Subterranean clover</name>
    <dbReference type="NCBI Taxonomy" id="3900"/>
    <lineage>
        <taxon>Eukaryota</taxon>
        <taxon>Viridiplantae</taxon>
        <taxon>Streptophyta</taxon>
        <taxon>Embryophyta</taxon>
        <taxon>Tracheophyta</taxon>
        <taxon>Spermatophyta</taxon>
        <taxon>Magnoliopsida</taxon>
        <taxon>eudicotyledons</taxon>
        <taxon>Gunneridae</taxon>
        <taxon>Pentapetalae</taxon>
        <taxon>rosids</taxon>
        <taxon>fabids</taxon>
        <taxon>Fabales</taxon>
        <taxon>Fabaceae</taxon>
        <taxon>Papilionoideae</taxon>
        <taxon>50 kb inversion clade</taxon>
        <taxon>NPAAA clade</taxon>
        <taxon>Hologalegina</taxon>
        <taxon>IRL clade</taxon>
        <taxon>Trifolieae</taxon>
        <taxon>Trifolium</taxon>
    </lineage>
</organism>
<dbReference type="InterPro" id="IPR016024">
    <property type="entry name" value="ARM-type_fold"/>
</dbReference>
<dbReference type="AlphaFoldDB" id="A0A2Z6MCR1"/>
<evidence type="ECO:0000313" key="3">
    <source>
        <dbReference type="Proteomes" id="UP000242715"/>
    </source>
</evidence>
<name>A0A2Z6MCR1_TRISU</name>
<reference evidence="3" key="1">
    <citation type="journal article" date="2017" name="Front. Plant Sci.">
        <title>Climate Clever Clovers: New Paradigm to Reduce the Environmental Footprint of Ruminants by Breeding Low Methanogenic Forages Utilizing Haplotype Variation.</title>
        <authorList>
            <person name="Kaur P."/>
            <person name="Appels R."/>
            <person name="Bayer P.E."/>
            <person name="Keeble-Gagnere G."/>
            <person name="Wang J."/>
            <person name="Hirakawa H."/>
            <person name="Shirasawa K."/>
            <person name="Vercoe P."/>
            <person name="Stefanova K."/>
            <person name="Durmic Z."/>
            <person name="Nichols P."/>
            <person name="Revell C."/>
            <person name="Isobe S.N."/>
            <person name="Edwards D."/>
            <person name="Erskine W."/>
        </authorList>
    </citation>
    <scope>NUCLEOTIDE SEQUENCE [LARGE SCALE GENOMIC DNA]</scope>
    <source>
        <strain evidence="3">cv. Daliak</strain>
    </source>
</reference>
<dbReference type="Pfam" id="PF25055">
    <property type="entry name" value="DUF7792"/>
    <property type="match status" value="1"/>
</dbReference>
<dbReference type="EMBL" id="DF973427">
    <property type="protein sequence ID" value="GAU30474.1"/>
    <property type="molecule type" value="Genomic_DNA"/>
</dbReference>
<dbReference type="PANTHER" id="PTHR46168:SF13">
    <property type="entry name" value="ARO1-LIKE PROTEIN 1"/>
    <property type="match status" value="1"/>
</dbReference>
<gene>
    <name evidence="2" type="ORF">TSUD_18540</name>
</gene>
<evidence type="ECO:0000259" key="1">
    <source>
        <dbReference type="Pfam" id="PF25055"/>
    </source>
</evidence>
<sequence>MKQRFEESIQLADRVTKAAEEVSSFKQQECGDIKSKADKLSNLLKQAAMVSTELYEQPALLILFEIERVLNKALSLLFKKLIFIIIPASTFRKTSSQLENSIGDVSWLLYISSHDNQYVEEYLGFPPISTNDPMIGFIWDQIASLCTGKPEDRSNAALILALLAHQSDRFAKIIMAEGGVVPLLKLMKEGNTQGQENAATAIRLLKLIDSAIILITNSTMRTSELSAHTTRTRAGNPRLCDSCPLLDLRKGY</sequence>
<feature type="domain" description="DUF7792" evidence="1">
    <location>
        <begin position="2"/>
        <end position="112"/>
    </location>
</feature>
<dbReference type="Gene3D" id="1.25.10.10">
    <property type="entry name" value="Leucine-rich Repeat Variant"/>
    <property type="match status" value="1"/>
</dbReference>
<evidence type="ECO:0000313" key="2">
    <source>
        <dbReference type="EMBL" id="GAU30474.1"/>
    </source>
</evidence>
<dbReference type="InterPro" id="IPR011989">
    <property type="entry name" value="ARM-like"/>
</dbReference>
<dbReference type="InterPro" id="IPR056694">
    <property type="entry name" value="DUF7792"/>
</dbReference>
<keyword evidence="3" id="KW-1185">Reference proteome</keyword>